<dbReference type="InterPro" id="IPR005247">
    <property type="entry name" value="YbhB_YbcL/LppC-like"/>
</dbReference>
<reference evidence="1 2" key="1">
    <citation type="journal article" date="2016" name="Nat. Commun.">
        <title>Thousands of microbial genomes shed light on interconnected biogeochemical processes in an aquifer system.</title>
        <authorList>
            <person name="Anantharaman K."/>
            <person name="Brown C.T."/>
            <person name="Hug L.A."/>
            <person name="Sharon I."/>
            <person name="Castelle C.J."/>
            <person name="Probst A.J."/>
            <person name="Thomas B.C."/>
            <person name="Singh A."/>
            <person name="Wilkins M.J."/>
            <person name="Karaoz U."/>
            <person name="Brodie E.L."/>
            <person name="Williams K.H."/>
            <person name="Hubbard S.S."/>
            <person name="Banfield J.F."/>
        </authorList>
    </citation>
    <scope>NUCLEOTIDE SEQUENCE [LARGE SCALE GENOMIC DNA]</scope>
</reference>
<evidence type="ECO:0008006" key="3">
    <source>
        <dbReference type="Google" id="ProtNLM"/>
    </source>
</evidence>
<evidence type="ECO:0000313" key="1">
    <source>
        <dbReference type="EMBL" id="OGG12696.1"/>
    </source>
</evidence>
<dbReference type="CDD" id="cd00865">
    <property type="entry name" value="PEBP_bact_arch"/>
    <property type="match status" value="1"/>
</dbReference>
<organism evidence="1 2">
    <name type="scientific">Candidatus Gottesmanbacteria bacterium RIFCSPHIGHO2_02_FULL_39_11</name>
    <dbReference type="NCBI Taxonomy" id="1798382"/>
    <lineage>
        <taxon>Bacteria</taxon>
        <taxon>Candidatus Gottesmaniibacteriota</taxon>
    </lineage>
</organism>
<protein>
    <recommendedName>
        <fullName evidence="3">Phosphatidylethanolamine-binding protein</fullName>
    </recommendedName>
</protein>
<name>A0A1F5ZJL7_9BACT</name>
<dbReference type="EMBL" id="MFJL01000043">
    <property type="protein sequence ID" value="OGG12696.1"/>
    <property type="molecule type" value="Genomic_DNA"/>
</dbReference>
<dbReference type="InterPro" id="IPR036610">
    <property type="entry name" value="PEBP-like_sf"/>
</dbReference>
<dbReference type="InterPro" id="IPR008914">
    <property type="entry name" value="PEBP"/>
</dbReference>
<dbReference type="Proteomes" id="UP000176923">
    <property type="component" value="Unassembled WGS sequence"/>
</dbReference>
<gene>
    <name evidence="1" type="ORF">A3D77_04165</name>
</gene>
<dbReference type="STRING" id="1798382.A3D77_04165"/>
<proteinExistence type="predicted"/>
<dbReference type="Pfam" id="PF01161">
    <property type="entry name" value="PBP"/>
    <property type="match status" value="1"/>
</dbReference>
<dbReference type="Gene3D" id="3.90.280.10">
    <property type="entry name" value="PEBP-like"/>
    <property type="match status" value="1"/>
</dbReference>
<dbReference type="PANTHER" id="PTHR30289:SF1">
    <property type="entry name" value="PEBP (PHOSPHATIDYLETHANOLAMINE-BINDING PROTEIN) FAMILY PROTEIN"/>
    <property type="match status" value="1"/>
</dbReference>
<comment type="caution">
    <text evidence="1">The sequence shown here is derived from an EMBL/GenBank/DDBJ whole genome shotgun (WGS) entry which is preliminary data.</text>
</comment>
<sequence length="145" mass="15859">MKITSPVFENNKPIPSQYTCDGENVNPPLQFSGVPDNAKSLVLIVDDPDAPMGTWVHWVIFNIPPTVSEIKENSTPGGIEGVSSFGKQGYGAPCPPSGTHRYFFKLYALDTLLSLSNLADKKTVEDAMENHILSQAEFIGLYSKK</sequence>
<accession>A0A1F5ZJL7</accession>
<evidence type="ECO:0000313" key="2">
    <source>
        <dbReference type="Proteomes" id="UP000176923"/>
    </source>
</evidence>
<dbReference type="NCBIfam" id="TIGR00481">
    <property type="entry name" value="YbhB/YbcL family Raf kinase inhibitor-like protein"/>
    <property type="match status" value="1"/>
</dbReference>
<dbReference type="AlphaFoldDB" id="A0A1F5ZJL7"/>
<dbReference type="SUPFAM" id="SSF49777">
    <property type="entry name" value="PEBP-like"/>
    <property type="match status" value="1"/>
</dbReference>
<dbReference type="PANTHER" id="PTHR30289">
    <property type="entry name" value="UNCHARACTERIZED PROTEIN YBCL-RELATED"/>
    <property type="match status" value="1"/>
</dbReference>